<dbReference type="OrthoDB" id="9795420at2"/>
<evidence type="ECO:0000313" key="1">
    <source>
        <dbReference type="EMBL" id="RIV22500.1"/>
    </source>
</evidence>
<sequence>MANQFIHSYNPGTIERSYWSTTLLRLVKYGYEGVTKLVTNHEQATDMPAGRSYDFVGQRANHAIAALLASDSPCMITRFGATELNCVAAHYMTRYKRFDLETFRRYLMDEINVIGWRKSIVNNMSVWSGFFPTDQKLLERFADETLQNLSKIDILVSWLKEEKHLESHLSTTKRISIDDFEPFFFDEPWTKALEGKTVLVIHPFENSIQSQYERRELLFDNPAILPKFTLKTIKAVQSLANSQTGFATWFDALQSMYKQIDETEFDIALIGAGAYGMHLAAYVKSKEKKAVHMGGVLQVLFGIKGARWDNKPKYASLQNDYWIRPAKTETPTQSNLVEGGCYW</sequence>
<gene>
    <name evidence="1" type="ORF">DYU11_15910</name>
</gene>
<organism evidence="1 2">
    <name type="scientific">Fibrisoma montanum</name>
    <dbReference type="NCBI Taxonomy" id="2305895"/>
    <lineage>
        <taxon>Bacteria</taxon>
        <taxon>Pseudomonadati</taxon>
        <taxon>Bacteroidota</taxon>
        <taxon>Cytophagia</taxon>
        <taxon>Cytophagales</taxon>
        <taxon>Spirosomataceae</taxon>
        <taxon>Fibrisoma</taxon>
    </lineage>
</organism>
<comment type="caution">
    <text evidence="1">The sequence shown here is derived from an EMBL/GenBank/DDBJ whole genome shotgun (WGS) entry which is preliminary data.</text>
</comment>
<name>A0A418M8T7_9BACT</name>
<keyword evidence="2" id="KW-1185">Reference proteome</keyword>
<accession>A0A418M8T7</accession>
<proteinExistence type="predicted"/>
<dbReference type="EMBL" id="QXED01000004">
    <property type="protein sequence ID" value="RIV22500.1"/>
    <property type="molecule type" value="Genomic_DNA"/>
</dbReference>
<evidence type="ECO:0000313" key="2">
    <source>
        <dbReference type="Proteomes" id="UP000283523"/>
    </source>
</evidence>
<dbReference type="AlphaFoldDB" id="A0A418M8T7"/>
<protein>
    <submittedName>
        <fullName evidence="1">Uncharacterized protein</fullName>
    </submittedName>
</protein>
<dbReference type="Proteomes" id="UP000283523">
    <property type="component" value="Unassembled WGS sequence"/>
</dbReference>
<reference evidence="1 2" key="1">
    <citation type="submission" date="2018-08" db="EMBL/GenBank/DDBJ databases">
        <title>Fibrisoma montanum sp. nov., isolated from Danxia mountain soil.</title>
        <authorList>
            <person name="Huang Y."/>
        </authorList>
    </citation>
    <scope>NUCLEOTIDE SEQUENCE [LARGE SCALE GENOMIC DNA]</scope>
    <source>
        <strain evidence="1 2">HYT19</strain>
    </source>
</reference>
<dbReference type="RefSeq" id="WP_119668685.1">
    <property type="nucleotide sequence ID" value="NZ_QXED01000004.1"/>
</dbReference>